<sequence length="87" mass="10035">MNCLVVRHVHGYVLYFLYRPAAPGTRWYRTSVPVYQVFCMSKQCCTRRFWDSATHETSEARANARVRPGFSSAGLGATCLEFEMIYD</sequence>
<reference evidence="1" key="1">
    <citation type="submission" date="2017-04" db="EMBL/GenBank/DDBJ databases">
        <title>Population genomics of picophytoplankton unveils novel chromosome hypervariability.</title>
        <authorList>
            <consortium name="DOE Joint Genome Institute"/>
            <person name="Blanc-Mathieu R."/>
            <person name="Krasovec M."/>
            <person name="Hebrard M."/>
            <person name="Yau S."/>
            <person name="Desgranges E."/>
            <person name="Martin J."/>
            <person name="Schackwitz W."/>
            <person name="Kuo A."/>
            <person name="Salin G."/>
            <person name="Donnadieu C."/>
            <person name="Desdevises Y."/>
            <person name="Sanchez-Ferandin S."/>
            <person name="Moreau H."/>
            <person name="Rivals E."/>
            <person name="Grigoriev I.V."/>
            <person name="Grimsley N."/>
            <person name="Eyre-Walker A."/>
            <person name="Piganeau G."/>
        </authorList>
    </citation>
    <scope>NUCLEOTIDE SEQUENCE [LARGE SCALE GENOMIC DNA]</scope>
    <source>
        <strain evidence="1">RCC 1115</strain>
    </source>
</reference>
<organism evidence="1">
    <name type="scientific">Ostreococcus tauri</name>
    <name type="common">Marine green alga</name>
    <dbReference type="NCBI Taxonomy" id="70448"/>
    <lineage>
        <taxon>Eukaryota</taxon>
        <taxon>Viridiplantae</taxon>
        <taxon>Chlorophyta</taxon>
        <taxon>Mamiellophyceae</taxon>
        <taxon>Mamiellales</taxon>
        <taxon>Bathycoccaceae</taxon>
        <taxon>Ostreococcus</taxon>
    </lineage>
</organism>
<evidence type="ECO:0000313" key="1">
    <source>
        <dbReference type="EMBL" id="OUS41928.1"/>
    </source>
</evidence>
<gene>
    <name evidence="1" type="ORF">BE221DRAFT_63294</name>
</gene>
<dbReference type="AlphaFoldDB" id="A0A1Y5HXB0"/>
<dbReference type="EMBL" id="KZ155839">
    <property type="protein sequence ID" value="OUS41928.1"/>
    <property type="molecule type" value="Genomic_DNA"/>
</dbReference>
<accession>A0A1Y5HXB0</accession>
<name>A0A1Y5HXB0_OSTTA</name>
<protein>
    <submittedName>
        <fullName evidence="1">Uncharacterized protein</fullName>
    </submittedName>
</protein>
<dbReference type="Proteomes" id="UP000195557">
    <property type="component" value="Unassembled WGS sequence"/>
</dbReference>
<proteinExistence type="predicted"/>